<proteinExistence type="predicted"/>
<evidence type="ECO:0000313" key="2">
    <source>
        <dbReference type="Proteomes" id="UP000067243"/>
    </source>
</evidence>
<dbReference type="KEGG" id="stur:STURON_00709"/>
<dbReference type="Proteomes" id="UP000067243">
    <property type="component" value="Chromosome"/>
</dbReference>
<dbReference type="STRING" id="216946.STURO_v1c07090"/>
<keyword evidence="2" id="KW-1185">Reference proteome</keyword>
<evidence type="ECO:0000313" key="1">
    <source>
        <dbReference type="EMBL" id="AKU79955.1"/>
    </source>
</evidence>
<dbReference type="EMBL" id="CP012328">
    <property type="protein sequence ID" value="AKU79955.1"/>
    <property type="molecule type" value="Genomic_DNA"/>
</dbReference>
<dbReference type="OrthoDB" id="9980848at2"/>
<organism evidence="1 2">
    <name type="scientific">Spiroplasma turonicum</name>
    <dbReference type="NCBI Taxonomy" id="216946"/>
    <lineage>
        <taxon>Bacteria</taxon>
        <taxon>Bacillati</taxon>
        <taxon>Mycoplasmatota</taxon>
        <taxon>Mollicutes</taxon>
        <taxon>Entomoplasmatales</taxon>
        <taxon>Spiroplasmataceae</taxon>
        <taxon>Spiroplasma</taxon>
    </lineage>
</organism>
<dbReference type="AlphaFoldDB" id="A0A0K1P6P4"/>
<sequence>MFINKYFIWERVKNEKNIDSLTSILLISTPTGVLACGNIDEIKTSNEEYENSPKELTYLDNQSDTTLLNDIKNSDNKVNDFRLMDGKNKETIQIDSSKNLLLKDYIETRKYINSQWDSKEIGDDFFIEGELFYNINYIKAYFKETLNLPNGYSYENMDFEGIITVSLYGKKGENNFTLNVYYINFSSVNNFKVHNIFYKNISLV</sequence>
<name>A0A0K1P6P4_9MOLU</name>
<accession>A0A0K1P6P4</accession>
<reference evidence="1 2" key="1">
    <citation type="journal article" date="2015" name="Genome Announc.">
        <title>Complete Genome Sequence of Spiroplasma turonicum Strain Tab4cT, a Parasite of a Horse Fly, Haematopota sp. (Diptera: Tabanidae).</title>
        <authorList>
            <person name="Davis R.E."/>
            <person name="Shao J."/>
            <person name="Zhao Y."/>
            <person name="Gasparich G.E."/>
            <person name="Gaynor B.J."/>
            <person name="Donofrio N."/>
        </authorList>
    </citation>
    <scope>NUCLEOTIDE SEQUENCE [LARGE SCALE GENOMIC DNA]</scope>
    <source>
        <strain evidence="1 2">Tab4c</strain>
    </source>
</reference>
<protein>
    <submittedName>
        <fullName evidence="1">Uncharacterized protein</fullName>
    </submittedName>
</protein>
<gene>
    <name evidence="1" type="ORF">STURON_00709</name>
</gene>
<dbReference type="PATRIC" id="fig|216946.3.peg.736"/>
<dbReference type="RefSeq" id="WP_075048536.1">
    <property type="nucleotide sequence ID" value="NZ_CP012328.1"/>
</dbReference>